<reference evidence="2" key="1">
    <citation type="submission" date="2022-11" db="UniProtKB">
        <authorList>
            <consortium name="WormBaseParasite"/>
        </authorList>
    </citation>
    <scope>IDENTIFICATION</scope>
</reference>
<evidence type="ECO:0000313" key="2">
    <source>
        <dbReference type="WBParaSite" id="ES5_v2.g30297.t1"/>
    </source>
</evidence>
<dbReference type="WBParaSite" id="ES5_v2.g30297.t1">
    <property type="protein sequence ID" value="ES5_v2.g30297.t1"/>
    <property type="gene ID" value="ES5_v2.g30297"/>
</dbReference>
<dbReference type="Proteomes" id="UP000887579">
    <property type="component" value="Unplaced"/>
</dbReference>
<protein>
    <submittedName>
        <fullName evidence="2">SWIM-type domain-containing protein</fullName>
    </submittedName>
</protein>
<organism evidence="1 2">
    <name type="scientific">Panagrolaimus sp. ES5</name>
    <dbReference type="NCBI Taxonomy" id="591445"/>
    <lineage>
        <taxon>Eukaryota</taxon>
        <taxon>Metazoa</taxon>
        <taxon>Ecdysozoa</taxon>
        <taxon>Nematoda</taxon>
        <taxon>Chromadorea</taxon>
        <taxon>Rhabditida</taxon>
        <taxon>Tylenchina</taxon>
        <taxon>Panagrolaimomorpha</taxon>
        <taxon>Panagrolaimoidea</taxon>
        <taxon>Panagrolaimidae</taxon>
        <taxon>Panagrolaimus</taxon>
    </lineage>
</organism>
<sequence>MLEQLAEIAHVYVHKIPCKLYDSSKFLGVSVWSTLKEKEIRELLKQIHIINSDLLPGFESSTALPVSLSINLSEEQRNDMILMANTYKVLEDEPGSFIVKKGEDLKSINTNTVPILCKCRMANSKQVICYHILAVEQKFPASNILKKIEKYLQEETTEQRHKRLTGPSDAGKPGEFRRRRGNRTSRSGKYDEVT</sequence>
<name>A0AC34GL47_9BILA</name>
<accession>A0AC34GL47</accession>
<evidence type="ECO:0000313" key="1">
    <source>
        <dbReference type="Proteomes" id="UP000887579"/>
    </source>
</evidence>
<proteinExistence type="predicted"/>